<evidence type="ECO:0000256" key="1">
    <source>
        <dbReference type="ARBA" id="ARBA00022448"/>
    </source>
</evidence>
<dbReference type="KEGG" id="cavi:CAV_0994"/>
<dbReference type="Gene3D" id="2.60.450.10">
    <property type="entry name" value="Lipopolysaccharide (LPS) transport protein A like domain"/>
    <property type="match status" value="1"/>
</dbReference>
<dbReference type="PANTHER" id="PTHR36504:SF1">
    <property type="entry name" value="LIPOPOLYSACCHARIDE EXPORT SYSTEM PROTEIN LPTA"/>
    <property type="match status" value="1"/>
</dbReference>
<evidence type="ECO:0000313" key="5">
    <source>
        <dbReference type="EMBL" id="ASQ30651.1"/>
    </source>
</evidence>
<dbReference type="Proteomes" id="UP000201169">
    <property type="component" value="Chromosome"/>
</dbReference>
<dbReference type="GO" id="GO:0009279">
    <property type="term" value="C:cell outer membrane"/>
    <property type="evidence" value="ECO:0007669"/>
    <property type="project" value="TreeGrafter"/>
</dbReference>
<dbReference type="GO" id="GO:0030288">
    <property type="term" value="C:outer membrane-bounded periplasmic space"/>
    <property type="evidence" value="ECO:0007669"/>
    <property type="project" value="TreeGrafter"/>
</dbReference>
<dbReference type="GO" id="GO:0001530">
    <property type="term" value="F:lipopolysaccharide binding"/>
    <property type="evidence" value="ECO:0007669"/>
    <property type="project" value="InterPro"/>
</dbReference>
<evidence type="ECO:0000313" key="6">
    <source>
        <dbReference type="Proteomes" id="UP000201169"/>
    </source>
</evidence>
<dbReference type="InterPro" id="IPR052037">
    <property type="entry name" value="LPS_export_LptA"/>
</dbReference>
<proteinExistence type="predicted"/>
<gene>
    <name evidence="5" type="ORF">CAV_0994</name>
</gene>
<name>A0A222MXT3_9BACT</name>
<dbReference type="InterPro" id="IPR005653">
    <property type="entry name" value="OstA-like_N"/>
</dbReference>
<keyword evidence="6" id="KW-1185">Reference proteome</keyword>
<keyword evidence="3" id="KW-0574">Periplasm</keyword>
<dbReference type="OrthoDB" id="5373249at2"/>
<accession>A0A222MXT3</accession>
<feature type="domain" description="Organic solvent tolerance-like N-terminal" evidence="4">
    <location>
        <begin position="21"/>
        <end position="131"/>
    </location>
</feature>
<sequence>MARLVLAFLFCLSILHCNKLEITADVFHGDENKLVNVLSGNVIVKKQRDTLRANTLTIFTDKNKNAIKYIASGNVSFEIFLKDKFYKGRAAEFIYDVKSDTYELNKRAYIQENNTERRLYGDKIMVNNKAQTYTVFGESKENKPARFIFKLDNDFK</sequence>
<reference evidence="5 6" key="1">
    <citation type="submission" date="2017-07" db="EMBL/GenBank/DDBJ databases">
        <title>Analysis of two Campylobacter avium genomes and identification of a novel hippuricase gene.</title>
        <authorList>
            <person name="Miller W.G."/>
            <person name="Chapman M.H."/>
            <person name="Yee E."/>
            <person name="Revez J."/>
            <person name="Bono J.L."/>
            <person name="Rossi M."/>
        </authorList>
    </citation>
    <scope>NUCLEOTIDE SEQUENCE [LARGE SCALE GENOMIC DNA]</scope>
    <source>
        <strain evidence="5 6">LMG 24591</strain>
    </source>
</reference>
<keyword evidence="1" id="KW-0813">Transport</keyword>
<dbReference type="InterPro" id="IPR014340">
    <property type="entry name" value="LptA"/>
</dbReference>
<keyword evidence="2" id="KW-0732">Signal</keyword>
<evidence type="ECO:0000259" key="4">
    <source>
        <dbReference type="Pfam" id="PF03968"/>
    </source>
</evidence>
<dbReference type="RefSeq" id="WP_094325402.1">
    <property type="nucleotide sequence ID" value="NZ_CP022347.1"/>
</dbReference>
<evidence type="ECO:0000256" key="3">
    <source>
        <dbReference type="ARBA" id="ARBA00022764"/>
    </source>
</evidence>
<evidence type="ECO:0000256" key="2">
    <source>
        <dbReference type="ARBA" id="ARBA00022729"/>
    </source>
</evidence>
<dbReference type="GO" id="GO:0017089">
    <property type="term" value="F:glycolipid transfer activity"/>
    <property type="evidence" value="ECO:0007669"/>
    <property type="project" value="TreeGrafter"/>
</dbReference>
<dbReference type="NCBIfam" id="TIGR03002">
    <property type="entry name" value="outer_YhbN_LptA"/>
    <property type="match status" value="1"/>
</dbReference>
<dbReference type="AlphaFoldDB" id="A0A222MXT3"/>
<dbReference type="PANTHER" id="PTHR36504">
    <property type="entry name" value="LIPOPOLYSACCHARIDE EXPORT SYSTEM PROTEIN LPTA"/>
    <property type="match status" value="1"/>
</dbReference>
<protein>
    <submittedName>
        <fullName evidence="5">Putative lipooligosaccharide transport system, periplasmic component (LptA family)</fullName>
    </submittedName>
</protein>
<dbReference type="GO" id="GO:0015920">
    <property type="term" value="P:lipopolysaccharide transport"/>
    <property type="evidence" value="ECO:0007669"/>
    <property type="project" value="InterPro"/>
</dbReference>
<dbReference type="Pfam" id="PF03968">
    <property type="entry name" value="LptD_N"/>
    <property type="match status" value="1"/>
</dbReference>
<organism evidence="5 6">
    <name type="scientific">Campylobacter avium LMG 24591</name>
    <dbReference type="NCBI Taxonomy" id="522484"/>
    <lineage>
        <taxon>Bacteria</taxon>
        <taxon>Pseudomonadati</taxon>
        <taxon>Campylobacterota</taxon>
        <taxon>Epsilonproteobacteria</taxon>
        <taxon>Campylobacterales</taxon>
        <taxon>Campylobacteraceae</taxon>
        <taxon>Campylobacter</taxon>
    </lineage>
</organism>
<dbReference type="EMBL" id="CP022347">
    <property type="protein sequence ID" value="ASQ30651.1"/>
    <property type="molecule type" value="Genomic_DNA"/>
</dbReference>